<dbReference type="PANTHER" id="PTHR30246:SF1">
    <property type="entry name" value="2-DEHYDRO-3-DEOXY-6-PHOSPHOGALACTONATE ALDOLASE-RELATED"/>
    <property type="match status" value="1"/>
</dbReference>
<evidence type="ECO:0000256" key="4">
    <source>
        <dbReference type="ARBA" id="ARBA00023239"/>
    </source>
</evidence>
<dbReference type="Pfam" id="PF01081">
    <property type="entry name" value="Aldolase"/>
    <property type="match status" value="1"/>
</dbReference>
<dbReference type="PANTHER" id="PTHR30246">
    <property type="entry name" value="2-KETO-3-DEOXY-6-PHOSPHOGLUCONATE ALDOLASE"/>
    <property type="match status" value="1"/>
</dbReference>
<dbReference type="CDD" id="cd00452">
    <property type="entry name" value="KDPG_aldolase"/>
    <property type="match status" value="1"/>
</dbReference>
<dbReference type="InterPro" id="IPR013785">
    <property type="entry name" value="Aldolase_TIM"/>
</dbReference>
<evidence type="ECO:0000313" key="6">
    <source>
        <dbReference type="EMBL" id="GAA0469730.1"/>
    </source>
</evidence>
<accession>A0ABN1A7W5</accession>
<dbReference type="SUPFAM" id="SSF51569">
    <property type="entry name" value="Aldolase"/>
    <property type="match status" value="1"/>
</dbReference>
<gene>
    <name evidence="6" type="primary">eda</name>
    <name evidence="6" type="ORF">GCM10008935_27020</name>
</gene>
<comment type="caution">
    <text evidence="6">The sequence shown here is derived from an EMBL/GenBank/DDBJ whole genome shotgun (WGS) entry which is preliminary data.</text>
</comment>
<dbReference type="EMBL" id="BAAACZ010000027">
    <property type="protein sequence ID" value="GAA0469730.1"/>
    <property type="molecule type" value="Genomic_DNA"/>
</dbReference>
<name>A0ABN1A7W5_9BACI</name>
<proteinExistence type="inferred from homology"/>
<protein>
    <submittedName>
        <fullName evidence="6">Bifunctional 4-hydroxy-2-oxoglutarate aldolase/2-dehydro-3-deoxy-phosphogluconate aldolase</fullName>
    </submittedName>
</protein>
<evidence type="ECO:0000313" key="7">
    <source>
        <dbReference type="Proteomes" id="UP001500740"/>
    </source>
</evidence>
<dbReference type="RefSeq" id="WP_343784411.1">
    <property type="nucleotide sequence ID" value="NZ_BAAACZ010000027.1"/>
</dbReference>
<reference evidence="6 7" key="1">
    <citation type="journal article" date="2019" name="Int. J. Syst. Evol. Microbiol.">
        <title>The Global Catalogue of Microorganisms (GCM) 10K type strain sequencing project: providing services to taxonomists for standard genome sequencing and annotation.</title>
        <authorList>
            <consortium name="The Broad Institute Genomics Platform"/>
            <consortium name="The Broad Institute Genome Sequencing Center for Infectious Disease"/>
            <person name="Wu L."/>
            <person name="Ma J."/>
        </authorList>
    </citation>
    <scope>NUCLEOTIDE SEQUENCE [LARGE SCALE GENOMIC DNA]</scope>
    <source>
        <strain evidence="6 7">JCM 14193</strain>
    </source>
</reference>
<dbReference type="Proteomes" id="UP001500740">
    <property type="component" value="Unassembled WGS sequence"/>
</dbReference>
<evidence type="ECO:0000256" key="3">
    <source>
        <dbReference type="ARBA" id="ARBA00011233"/>
    </source>
</evidence>
<evidence type="ECO:0000256" key="2">
    <source>
        <dbReference type="ARBA" id="ARBA00006906"/>
    </source>
</evidence>
<evidence type="ECO:0000256" key="5">
    <source>
        <dbReference type="ARBA" id="ARBA00023277"/>
    </source>
</evidence>
<keyword evidence="7" id="KW-1185">Reference proteome</keyword>
<dbReference type="Gene3D" id="3.20.20.70">
    <property type="entry name" value="Aldolase class I"/>
    <property type="match status" value="1"/>
</dbReference>
<keyword evidence="4" id="KW-0456">Lyase</keyword>
<evidence type="ECO:0000256" key="1">
    <source>
        <dbReference type="ARBA" id="ARBA00004761"/>
    </source>
</evidence>
<comment type="subunit">
    <text evidence="3">Homotrimer.</text>
</comment>
<keyword evidence="5" id="KW-0119">Carbohydrate metabolism</keyword>
<dbReference type="InterPro" id="IPR000887">
    <property type="entry name" value="Aldlse_KDPG_KHG"/>
</dbReference>
<sequence>MVSVYDLKQNPIVSVIRNATEDNILKTVQALKDGGINAVELTAETKGITRIIEKVANEFESDVLVGAGTVLDGETAKEVISAGAEFVVSPTLNTETIKMTKRYGKLSIPGAFTPTEILTAYEHGADMVKVFPAGTLGPNFIKNLKGPLPQIPLMVTGGINLENMNEYFECGSEIVGIGSELVNSNLLNGEGGFTELKKRAMLFTSQLKG</sequence>
<dbReference type="NCBIfam" id="TIGR01182">
    <property type="entry name" value="eda"/>
    <property type="match status" value="1"/>
</dbReference>
<organism evidence="6 7">
    <name type="scientific">Alkalibacillus silvisoli</name>
    <dbReference type="NCBI Taxonomy" id="392823"/>
    <lineage>
        <taxon>Bacteria</taxon>
        <taxon>Bacillati</taxon>
        <taxon>Bacillota</taxon>
        <taxon>Bacilli</taxon>
        <taxon>Bacillales</taxon>
        <taxon>Bacillaceae</taxon>
        <taxon>Alkalibacillus</taxon>
    </lineage>
</organism>
<comment type="pathway">
    <text evidence="1">Carbohydrate acid metabolism.</text>
</comment>
<comment type="similarity">
    <text evidence="2">Belongs to the KHG/KDPG aldolase family.</text>
</comment>